<feature type="domain" description="XdhC- CoxI" evidence="1">
    <location>
        <begin position="11"/>
        <end position="71"/>
    </location>
</feature>
<dbReference type="Pfam" id="PF02625">
    <property type="entry name" value="XdhC_CoxI"/>
    <property type="match status" value="1"/>
</dbReference>
<comment type="caution">
    <text evidence="3">The sequence shown here is derived from an EMBL/GenBank/DDBJ whole genome shotgun (WGS) entry which is preliminary data.</text>
</comment>
<dbReference type="PANTHER" id="PTHR30388:SF4">
    <property type="entry name" value="MOLYBDENUM COFACTOR INSERTION CHAPERONE PAOD"/>
    <property type="match status" value="1"/>
</dbReference>
<sequence>MSDLTDHIEAWHTSGSPYALATIVDARGSTPRDIGPAFAVDGTGRAVGSVSGGCVDAAVYDLCLRVLGSASEGPLRETYSDTDEDDLAPALVCGGEITIEARRVDPRLENSPVPEPSEPPRLLIFGAVAFTDALVKMGRLLDFHVTVCDARPIFATRERYPWADEVVVSWPHKYLVETPTDARTAICVLTHDERFDVPVLREALRMPVAFVGAIGSRRTCAHRLARLQDLGVPPADLARLRSPIGLDLGAHTPEEVAVSILAEIIAVTRGGSGRPLSETDGPIHHG</sequence>
<keyword evidence="4" id="KW-1185">Reference proteome</keyword>
<reference evidence="3" key="1">
    <citation type="submission" date="2021-04" db="EMBL/GenBank/DDBJ databases">
        <title>Genome based classification of Actinospica acidithermotolerans sp. nov., an actinobacterium isolated from an Indonesian hot spring.</title>
        <authorList>
            <person name="Kusuma A.B."/>
            <person name="Putra K.E."/>
            <person name="Nafisah S."/>
            <person name="Loh J."/>
            <person name="Nouioui I."/>
            <person name="Goodfellow M."/>
        </authorList>
    </citation>
    <scope>NUCLEOTIDE SEQUENCE</scope>
    <source>
        <strain evidence="3">MGRD01-02</strain>
    </source>
</reference>
<dbReference type="AlphaFoldDB" id="A0A941EB55"/>
<proteinExistence type="predicted"/>
<dbReference type="PANTHER" id="PTHR30388">
    <property type="entry name" value="ALDEHYDE OXIDOREDUCTASE MOLYBDENUM COFACTOR ASSEMBLY PROTEIN"/>
    <property type="match status" value="1"/>
</dbReference>
<dbReference type="RefSeq" id="WP_212520699.1">
    <property type="nucleotide sequence ID" value="NZ_JAGSOH010000090.1"/>
</dbReference>
<feature type="domain" description="XdhC Rossmann" evidence="2">
    <location>
        <begin position="122"/>
        <end position="264"/>
    </location>
</feature>
<gene>
    <name evidence="3" type="ORF">KDK95_24885</name>
</gene>
<dbReference type="InterPro" id="IPR003777">
    <property type="entry name" value="XdhC_CoxI"/>
</dbReference>
<accession>A0A941EB55</accession>
<dbReference type="EMBL" id="JAGSOH010000090">
    <property type="protein sequence ID" value="MBR7829565.1"/>
    <property type="molecule type" value="Genomic_DNA"/>
</dbReference>
<dbReference type="InterPro" id="IPR027051">
    <property type="entry name" value="XdhC_Rossmann_dom"/>
</dbReference>
<name>A0A941EB55_9ACTN</name>
<evidence type="ECO:0000259" key="1">
    <source>
        <dbReference type="Pfam" id="PF02625"/>
    </source>
</evidence>
<dbReference type="Gene3D" id="3.40.50.720">
    <property type="entry name" value="NAD(P)-binding Rossmann-like Domain"/>
    <property type="match status" value="1"/>
</dbReference>
<evidence type="ECO:0000259" key="2">
    <source>
        <dbReference type="Pfam" id="PF13478"/>
    </source>
</evidence>
<dbReference type="InterPro" id="IPR052698">
    <property type="entry name" value="MoCofactor_Util/Proc"/>
</dbReference>
<evidence type="ECO:0000313" key="4">
    <source>
        <dbReference type="Proteomes" id="UP000676325"/>
    </source>
</evidence>
<protein>
    <submittedName>
        <fullName evidence="3">XdhC family protein</fullName>
    </submittedName>
</protein>
<dbReference type="Pfam" id="PF13478">
    <property type="entry name" value="XdhC_C"/>
    <property type="match status" value="1"/>
</dbReference>
<organism evidence="3 4">
    <name type="scientific">Actinospica acidithermotolerans</name>
    <dbReference type="NCBI Taxonomy" id="2828514"/>
    <lineage>
        <taxon>Bacteria</taxon>
        <taxon>Bacillati</taxon>
        <taxon>Actinomycetota</taxon>
        <taxon>Actinomycetes</taxon>
        <taxon>Catenulisporales</taxon>
        <taxon>Actinospicaceae</taxon>
        <taxon>Actinospica</taxon>
    </lineage>
</organism>
<dbReference type="Proteomes" id="UP000676325">
    <property type="component" value="Unassembled WGS sequence"/>
</dbReference>
<evidence type="ECO:0000313" key="3">
    <source>
        <dbReference type="EMBL" id="MBR7829565.1"/>
    </source>
</evidence>